<gene>
    <name evidence="1" type="ORF">IFDJLNFL_0166</name>
    <name evidence="2" type="ORF">MTDSW087_02688</name>
</gene>
<protein>
    <recommendedName>
        <fullName evidence="5">Polysaccharide biosynthesis enzyme WcbI domain-containing protein</fullName>
    </recommendedName>
</protein>
<organism evidence="2 3">
    <name type="scientific">Methylobacterium dankookense</name>
    <dbReference type="NCBI Taxonomy" id="560405"/>
    <lineage>
        <taxon>Bacteria</taxon>
        <taxon>Pseudomonadati</taxon>
        <taxon>Pseudomonadota</taxon>
        <taxon>Alphaproteobacteria</taxon>
        <taxon>Hyphomicrobiales</taxon>
        <taxon>Methylobacteriaceae</taxon>
        <taxon>Methylobacterium</taxon>
    </lineage>
</organism>
<dbReference type="EMBL" id="BPQI01000004">
    <property type="protein sequence ID" value="GJD54296.1"/>
    <property type="molecule type" value="Genomic_DNA"/>
</dbReference>
<evidence type="ECO:0008006" key="5">
    <source>
        <dbReference type="Google" id="ProtNLM"/>
    </source>
</evidence>
<proteinExistence type="predicted"/>
<evidence type="ECO:0000313" key="4">
    <source>
        <dbReference type="Proteomes" id="UP001055303"/>
    </source>
</evidence>
<name>A0A564G029_9HYPH</name>
<evidence type="ECO:0000313" key="1">
    <source>
        <dbReference type="EMBL" id="GJD54296.1"/>
    </source>
</evidence>
<dbReference type="EMBL" id="CABFVH010000015">
    <property type="protein sequence ID" value="VUF12991.1"/>
    <property type="molecule type" value="Genomic_DNA"/>
</dbReference>
<reference evidence="1" key="2">
    <citation type="journal article" date="2021" name="Front. Microbiol.">
        <title>Comprehensive Comparative Genomics and Phenotyping of Methylobacterium Species.</title>
        <authorList>
            <person name="Alessa O."/>
            <person name="Ogura Y."/>
            <person name="Fujitani Y."/>
            <person name="Takami H."/>
            <person name="Hayashi T."/>
            <person name="Sahin N."/>
            <person name="Tani A."/>
        </authorList>
    </citation>
    <scope>NUCLEOTIDE SEQUENCE</scope>
    <source>
        <strain evidence="1">DSM 22415</strain>
    </source>
</reference>
<dbReference type="AlphaFoldDB" id="A0A564G029"/>
<dbReference type="Proteomes" id="UP001055303">
    <property type="component" value="Unassembled WGS sequence"/>
</dbReference>
<evidence type="ECO:0000313" key="3">
    <source>
        <dbReference type="Proteomes" id="UP000401717"/>
    </source>
</evidence>
<keyword evidence="4" id="KW-1185">Reference proteome</keyword>
<reference evidence="1" key="3">
    <citation type="submission" date="2021-08" db="EMBL/GenBank/DDBJ databases">
        <authorList>
            <person name="Tani A."/>
            <person name="Ola A."/>
            <person name="Ogura Y."/>
            <person name="Katsura K."/>
            <person name="Hayashi T."/>
        </authorList>
    </citation>
    <scope>NUCLEOTIDE SEQUENCE</scope>
    <source>
        <strain evidence="1">DSM 22415</strain>
    </source>
</reference>
<dbReference type="RefSeq" id="WP_144764611.1">
    <property type="nucleotide sequence ID" value="NZ_BPQI01000004.1"/>
</dbReference>
<dbReference type="Proteomes" id="UP000401717">
    <property type="component" value="Unassembled WGS sequence"/>
</dbReference>
<evidence type="ECO:0000313" key="2">
    <source>
        <dbReference type="EMBL" id="VUF12991.1"/>
    </source>
</evidence>
<sequence>MLALKTRLWRAEYKWRALRSCAVQSPRIFVIGTCQGGAVARVMRHLLPEGRIDFVSVYEAMRRFPRLNDLMAHIDGYDAAFSSGS</sequence>
<accession>A0A564G029</accession>
<reference evidence="2 3" key="1">
    <citation type="submission" date="2019-06" db="EMBL/GenBank/DDBJ databases">
        <authorList>
            <person name="Rodrigo-Torres L."/>
            <person name="Arahal R. D."/>
            <person name="Lucena T."/>
        </authorList>
    </citation>
    <scope>NUCLEOTIDE SEQUENCE [LARGE SCALE GENOMIC DNA]</scope>
    <source>
        <strain evidence="2 3">SW08-7</strain>
    </source>
</reference>